<dbReference type="InterPro" id="IPR002931">
    <property type="entry name" value="Transglutaminase-like"/>
</dbReference>
<keyword evidence="3" id="KW-1185">Reference proteome</keyword>
<dbReference type="PANTHER" id="PTHR33490">
    <property type="entry name" value="BLR5614 PROTEIN-RELATED"/>
    <property type="match status" value="1"/>
</dbReference>
<accession>A0A5C5YFM7</accession>
<evidence type="ECO:0000313" key="3">
    <source>
        <dbReference type="Proteomes" id="UP000318478"/>
    </source>
</evidence>
<dbReference type="OrthoDB" id="5296450at2"/>
<protein>
    <submittedName>
        <fullName evidence="2">Transglutaminase-like superfamily protein</fullName>
    </submittedName>
</protein>
<feature type="domain" description="Transglutaminase-like" evidence="1">
    <location>
        <begin position="29"/>
        <end position="135"/>
    </location>
</feature>
<dbReference type="Gene3D" id="3.10.620.30">
    <property type="match status" value="1"/>
</dbReference>
<organism evidence="2 3">
    <name type="scientific">Posidoniimonas polymericola</name>
    <dbReference type="NCBI Taxonomy" id="2528002"/>
    <lineage>
        <taxon>Bacteria</taxon>
        <taxon>Pseudomonadati</taxon>
        <taxon>Planctomycetota</taxon>
        <taxon>Planctomycetia</taxon>
        <taxon>Pirellulales</taxon>
        <taxon>Lacipirellulaceae</taxon>
        <taxon>Posidoniimonas</taxon>
    </lineage>
</organism>
<dbReference type="RefSeq" id="WP_146589683.1">
    <property type="nucleotide sequence ID" value="NZ_SJPO01000009.1"/>
</dbReference>
<name>A0A5C5YFM7_9BACT</name>
<reference evidence="2 3" key="1">
    <citation type="submission" date="2019-02" db="EMBL/GenBank/DDBJ databases">
        <title>Deep-cultivation of Planctomycetes and their phenomic and genomic characterization uncovers novel biology.</title>
        <authorList>
            <person name="Wiegand S."/>
            <person name="Jogler M."/>
            <person name="Boedeker C."/>
            <person name="Pinto D."/>
            <person name="Vollmers J."/>
            <person name="Rivas-Marin E."/>
            <person name="Kohn T."/>
            <person name="Peeters S.H."/>
            <person name="Heuer A."/>
            <person name="Rast P."/>
            <person name="Oberbeckmann S."/>
            <person name="Bunk B."/>
            <person name="Jeske O."/>
            <person name="Meyerdierks A."/>
            <person name="Storesund J.E."/>
            <person name="Kallscheuer N."/>
            <person name="Luecker S."/>
            <person name="Lage O.M."/>
            <person name="Pohl T."/>
            <person name="Merkel B.J."/>
            <person name="Hornburger P."/>
            <person name="Mueller R.-W."/>
            <person name="Bruemmer F."/>
            <person name="Labrenz M."/>
            <person name="Spormann A.M."/>
            <person name="Op Den Camp H."/>
            <person name="Overmann J."/>
            <person name="Amann R."/>
            <person name="Jetten M.S.M."/>
            <person name="Mascher T."/>
            <person name="Medema M.H."/>
            <person name="Devos D.P."/>
            <person name="Kaster A.-K."/>
            <person name="Ovreas L."/>
            <person name="Rohde M."/>
            <person name="Galperin M.Y."/>
            <person name="Jogler C."/>
        </authorList>
    </citation>
    <scope>NUCLEOTIDE SEQUENCE [LARGE SCALE GENOMIC DNA]</scope>
    <source>
        <strain evidence="2 3">Pla123a</strain>
    </source>
</reference>
<evidence type="ECO:0000313" key="2">
    <source>
        <dbReference type="EMBL" id="TWT73838.1"/>
    </source>
</evidence>
<dbReference type="SUPFAM" id="SSF54001">
    <property type="entry name" value="Cysteine proteinases"/>
    <property type="match status" value="1"/>
</dbReference>
<evidence type="ECO:0000259" key="1">
    <source>
        <dbReference type="Pfam" id="PF01841"/>
    </source>
</evidence>
<dbReference type="EMBL" id="SJPO01000009">
    <property type="protein sequence ID" value="TWT73838.1"/>
    <property type="molecule type" value="Genomic_DNA"/>
</dbReference>
<sequence>MTDDSTASLEPFLAPDDHIDWKTPSVLKRAEELSRGRKDATEVAAACFRFVRDEVQHSGDHARDEGTCRASDVLRHATGWCYAKSHLLAALLRANGVPCGLGYQRLSVHDDGAPYCLHGLNAIYLDGVGWYRVDARGNKPGVEAEFCPPVEQLAYAASAAGEQDLAGVHATPHPAVLRLLSTCNSCQEVLDNLPDVHH</sequence>
<dbReference type="InterPro" id="IPR038765">
    <property type="entry name" value="Papain-like_cys_pep_sf"/>
</dbReference>
<comment type="caution">
    <text evidence="2">The sequence shown here is derived from an EMBL/GenBank/DDBJ whole genome shotgun (WGS) entry which is preliminary data.</text>
</comment>
<dbReference type="Pfam" id="PF01841">
    <property type="entry name" value="Transglut_core"/>
    <property type="match status" value="1"/>
</dbReference>
<dbReference type="PANTHER" id="PTHR33490:SF3">
    <property type="entry name" value="CONSERVED INTEGRAL MEMBRANE PROTEIN"/>
    <property type="match status" value="1"/>
</dbReference>
<proteinExistence type="predicted"/>
<dbReference type="AlphaFoldDB" id="A0A5C5YFM7"/>
<dbReference type="Proteomes" id="UP000318478">
    <property type="component" value="Unassembled WGS sequence"/>
</dbReference>
<gene>
    <name evidence="2" type="ORF">Pla123a_37320</name>
</gene>